<reference evidence="1" key="1">
    <citation type="submission" date="2022-07" db="EMBL/GenBank/DDBJ databases">
        <title>Phylogenomic reconstructions and comparative analyses of Kickxellomycotina fungi.</title>
        <authorList>
            <person name="Reynolds N.K."/>
            <person name="Stajich J.E."/>
            <person name="Barry K."/>
            <person name="Grigoriev I.V."/>
            <person name="Crous P."/>
            <person name="Smith M.E."/>
        </authorList>
    </citation>
    <scope>NUCLEOTIDE SEQUENCE</scope>
    <source>
        <strain evidence="1">BCRC 34297</strain>
    </source>
</reference>
<sequence length="567" mass="64784">MVVDHLVGSTRVLSARVTSDSAEHKLLLLPLMRVCQNFRAVISVNFYRANTVKIYGAYYDREVTEYHWSHRLYKFYRYTHHLSQEVRIVLDKPSVFYGEVLDGLSKVPCKDCTFLQARKLKFIFYASHAQKLDCYGERFEEPAQPWQVQMQRQKVLAYEAGNTSHVEANISAFIERIKQMAPKVREIEVECGNIYVDKYPETEYFKTLLVRLFQLTPRIVHRIRDEAGPVKLLADGISNLVHIDIESGSIDPIAQIARQSALTLQYLAIETRGGGDVIGLIKDVDGSYAVYPRLRVLKLKHCFREFWDGKPVFPGVVPLPSLRLLRMSGYPFGDDVFFRGNAATLEYLDMKADSEDIKMFMELGLFTPTSHPKLQHVMFECRLGSAPDPFATDMAYIQFLLNIGPSAAMRGFSYMLSESKISAAVSLLGDYPSIQVLCLPNTRLPLWDAIAIIKSLPSLSDLHSELPTLGPLPDEVTEAELPAYVISNYTQMSERFRCWHLTRRSETPFKEAILCVLLLALICPNFDFCNPFMDHYNNGFMNQLEKAIDSDGFKDHAPRLRRLLFTK</sequence>
<evidence type="ECO:0000313" key="1">
    <source>
        <dbReference type="EMBL" id="KAJ2751602.1"/>
    </source>
</evidence>
<comment type="caution">
    <text evidence="1">The sequence shown here is derived from an EMBL/GenBank/DDBJ whole genome shotgun (WGS) entry which is preliminary data.</text>
</comment>
<protein>
    <submittedName>
        <fullName evidence="1">Uncharacterized protein</fullName>
    </submittedName>
</protein>
<organism evidence="1 2">
    <name type="scientific">Coemansia pectinata</name>
    <dbReference type="NCBI Taxonomy" id="1052879"/>
    <lineage>
        <taxon>Eukaryota</taxon>
        <taxon>Fungi</taxon>
        <taxon>Fungi incertae sedis</taxon>
        <taxon>Zoopagomycota</taxon>
        <taxon>Kickxellomycotina</taxon>
        <taxon>Kickxellomycetes</taxon>
        <taxon>Kickxellales</taxon>
        <taxon>Kickxellaceae</taxon>
        <taxon>Coemansia</taxon>
    </lineage>
</organism>
<gene>
    <name evidence="1" type="ORF">GGI19_004372</name>
</gene>
<accession>A0A9W8LA31</accession>
<dbReference type="SUPFAM" id="SSF52047">
    <property type="entry name" value="RNI-like"/>
    <property type="match status" value="1"/>
</dbReference>
<evidence type="ECO:0000313" key="2">
    <source>
        <dbReference type="Proteomes" id="UP001140011"/>
    </source>
</evidence>
<dbReference type="AlphaFoldDB" id="A0A9W8LA31"/>
<proteinExistence type="predicted"/>
<dbReference type="EMBL" id="JANBUH010000379">
    <property type="protein sequence ID" value="KAJ2751602.1"/>
    <property type="molecule type" value="Genomic_DNA"/>
</dbReference>
<keyword evidence="2" id="KW-1185">Reference proteome</keyword>
<dbReference type="OrthoDB" id="5518567at2759"/>
<dbReference type="Proteomes" id="UP001140011">
    <property type="component" value="Unassembled WGS sequence"/>
</dbReference>
<name>A0A9W8LA31_9FUNG</name>